<dbReference type="EC" id="2.4.1.-" evidence="3"/>
<gene>
    <name evidence="3" type="primary">sunS_2</name>
    <name evidence="3" type="ORF">SK3146_04012</name>
</gene>
<dbReference type="SUPFAM" id="SSF53448">
    <property type="entry name" value="Nucleotide-diphospho-sugar transferases"/>
    <property type="match status" value="1"/>
</dbReference>
<name>A0ABY4RTP8_9BACL</name>
<dbReference type="InterPro" id="IPR011990">
    <property type="entry name" value="TPR-like_helical_dom_sf"/>
</dbReference>
<sequence>MRRNRISLCMIVKDEEEQLPRCLASVQGAVDEIIVVDTGSSDRTAAIARRFGARVIETAWTGDFAAARNAGIDQAAGEWILFLDADEELNRADRSKLRQYVQLAGYDGFFLQIHNYIGSGHQGATINPVLRLFRSDPQHRFEGRIHEQIAEAICRRNPAAAFHITDIVIHHYGYRQEVVVSKDKVRRNIRLLEEAIAAEPDNAFYRYNMGVERLRSGQPLAALDSFGEAVRRIDPYTTSYAHLLYKYEVRCYQALGRWEEALNRIGSALELFPEYTDLLQYKAVCEKALGRSREAKRSLLQALELGPPPAMYHTEEGMGTFQSAYLLGQLMEEDGEAIEAAHWYTEAIRFKPSLTPPLYRLFHIFRITGREEQIPEWVNRRFAIRSPEALWKVAAIMLQCRCGRALLLLLAADQGVRLPRELNRRIRAEAYMQTGELGRLRSLLNKECKQSGDDRLKALLLRLNWLEGRPVQGRDRIVGRLAGNAHVQEDLAGASLEPEPEPEPEREPGLAMRPVESSSSAASSGKRMRRTEGREEGVAARSFSIPPCERPLPKKAAGPLYGANDPWDEWMNLLLAAAQSGRHEAAGHILAAWNGALESCGKAAQASGAASLVRGLAALADRHAAELGRSGIPLSDGGESGQRSGADREQPNPESNGAGQTASSGEPDERNRLTAAMPYQRWSEAVRLGLPCMDGF</sequence>
<dbReference type="InterPro" id="IPR029044">
    <property type="entry name" value="Nucleotide-diphossugar_trans"/>
</dbReference>
<dbReference type="CDD" id="cd02511">
    <property type="entry name" value="Beta4Glucosyltransferase"/>
    <property type="match status" value="1"/>
</dbReference>
<keyword evidence="3" id="KW-0808">Transferase</keyword>
<reference evidence="3" key="1">
    <citation type="submission" date="2018-02" db="EMBL/GenBank/DDBJ databases">
        <authorList>
            <person name="Kim S.-K."/>
            <person name="Jung H.-I."/>
            <person name="Lee S.-W."/>
        </authorList>
    </citation>
    <scope>NUCLEOTIDE SEQUENCE</scope>
    <source>
        <strain evidence="3">SK3146</strain>
    </source>
</reference>
<dbReference type="PANTHER" id="PTHR43630:SF2">
    <property type="entry name" value="GLYCOSYLTRANSFERASE"/>
    <property type="match status" value="1"/>
</dbReference>
<evidence type="ECO:0000313" key="3">
    <source>
        <dbReference type="EMBL" id="UQZ84757.1"/>
    </source>
</evidence>
<dbReference type="Pfam" id="PF00535">
    <property type="entry name" value="Glycos_transf_2"/>
    <property type="match status" value="1"/>
</dbReference>
<reference evidence="3" key="2">
    <citation type="journal article" date="2021" name="J Anim Sci Technol">
        <title>Complete genome sequence of Paenibacillus konkukensis sp. nov. SK3146 as a potential probiotic strain.</title>
        <authorList>
            <person name="Jung H.I."/>
            <person name="Park S."/>
            <person name="Niu K.M."/>
            <person name="Lee S.W."/>
            <person name="Kothari D."/>
            <person name="Yi K.J."/>
            <person name="Kim S.K."/>
        </authorList>
    </citation>
    <scope>NUCLEOTIDE SEQUENCE</scope>
    <source>
        <strain evidence="3">SK3146</strain>
    </source>
</reference>
<feature type="region of interest" description="Disordered" evidence="1">
    <location>
        <begin position="490"/>
        <end position="539"/>
    </location>
</feature>
<accession>A0ABY4RTP8</accession>
<protein>
    <submittedName>
        <fullName evidence="3">SPBc2 prophage-derived glycosyltransferase SunS</fullName>
        <ecNumber evidence="3">2.4.1.-</ecNumber>
    </submittedName>
</protein>
<feature type="compositionally biased region" description="Polar residues" evidence="1">
    <location>
        <begin position="652"/>
        <end position="664"/>
    </location>
</feature>
<dbReference type="EMBL" id="CP027059">
    <property type="protein sequence ID" value="UQZ84757.1"/>
    <property type="molecule type" value="Genomic_DNA"/>
</dbReference>
<feature type="domain" description="Glycosyltransferase 2-like" evidence="2">
    <location>
        <begin position="7"/>
        <end position="127"/>
    </location>
</feature>
<proteinExistence type="predicted"/>
<dbReference type="Gene3D" id="3.90.550.10">
    <property type="entry name" value="Spore Coat Polysaccharide Biosynthesis Protein SpsA, Chain A"/>
    <property type="match status" value="1"/>
</dbReference>
<dbReference type="RefSeq" id="WP_249860490.1">
    <property type="nucleotide sequence ID" value="NZ_CP027059.1"/>
</dbReference>
<dbReference type="GO" id="GO:0016757">
    <property type="term" value="F:glycosyltransferase activity"/>
    <property type="evidence" value="ECO:0007669"/>
    <property type="project" value="UniProtKB-KW"/>
</dbReference>
<organism evidence="3 4">
    <name type="scientific">Paenibacillus konkukensis</name>
    <dbReference type="NCBI Taxonomy" id="2020716"/>
    <lineage>
        <taxon>Bacteria</taxon>
        <taxon>Bacillati</taxon>
        <taxon>Bacillota</taxon>
        <taxon>Bacilli</taxon>
        <taxon>Bacillales</taxon>
        <taxon>Paenibacillaceae</taxon>
        <taxon>Paenibacillus</taxon>
    </lineage>
</organism>
<dbReference type="SMART" id="SM00028">
    <property type="entry name" value="TPR"/>
    <property type="match status" value="4"/>
</dbReference>
<evidence type="ECO:0000259" key="2">
    <source>
        <dbReference type="Pfam" id="PF00535"/>
    </source>
</evidence>
<feature type="region of interest" description="Disordered" evidence="1">
    <location>
        <begin position="629"/>
        <end position="678"/>
    </location>
</feature>
<dbReference type="Gene3D" id="1.25.40.10">
    <property type="entry name" value="Tetratricopeptide repeat domain"/>
    <property type="match status" value="2"/>
</dbReference>
<keyword evidence="3" id="KW-0328">Glycosyltransferase</keyword>
<keyword evidence="4" id="KW-1185">Reference proteome</keyword>
<dbReference type="PANTHER" id="PTHR43630">
    <property type="entry name" value="POLY-BETA-1,6-N-ACETYL-D-GLUCOSAMINE SYNTHASE"/>
    <property type="match status" value="1"/>
</dbReference>
<dbReference type="Proteomes" id="UP001057134">
    <property type="component" value="Chromosome"/>
</dbReference>
<evidence type="ECO:0000256" key="1">
    <source>
        <dbReference type="SAM" id="MobiDB-lite"/>
    </source>
</evidence>
<dbReference type="SUPFAM" id="SSF48452">
    <property type="entry name" value="TPR-like"/>
    <property type="match status" value="1"/>
</dbReference>
<dbReference type="InterPro" id="IPR001173">
    <property type="entry name" value="Glyco_trans_2-like"/>
</dbReference>
<dbReference type="InterPro" id="IPR019734">
    <property type="entry name" value="TPR_rpt"/>
</dbReference>
<evidence type="ECO:0000313" key="4">
    <source>
        <dbReference type="Proteomes" id="UP001057134"/>
    </source>
</evidence>